<reference evidence="2" key="2">
    <citation type="submission" date="2021-12" db="EMBL/GenBank/DDBJ databases">
        <authorList>
            <person name="Veyrier F.J."/>
        </authorList>
    </citation>
    <scope>NUCLEOTIDE SEQUENCE</scope>
    <source>
        <strain evidence="2">1258/02</strain>
    </source>
</reference>
<organism evidence="2 4">
    <name type="scientific">Uruburuella suis</name>
    <dbReference type="NCBI Taxonomy" id="252130"/>
    <lineage>
        <taxon>Bacteria</taxon>
        <taxon>Pseudomonadati</taxon>
        <taxon>Pseudomonadota</taxon>
        <taxon>Betaproteobacteria</taxon>
        <taxon>Neisseriales</taxon>
        <taxon>Neisseriaceae</taxon>
        <taxon>Uruburuella</taxon>
    </lineage>
</organism>
<reference evidence="2" key="3">
    <citation type="journal article" date="2022" name="Res Sq">
        <title>Evolution of multicellular longitudinally dividing oral cavity symbionts (Neisseriaceae).</title>
        <authorList>
            <person name="Nyongesa S."/>
            <person name="Weber P."/>
            <person name="Bernet E."/>
            <person name="Pullido F."/>
            <person name="Nieckarz M."/>
            <person name="Delaby M."/>
            <person name="Nieves C."/>
            <person name="Viehboeck T."/>
            <person name="Krause N."/>
            <person name="Rivera-Millot A."/>
            <person name="Nakamura A."/>
            <person name="Vischer N."/>
            <person name="VanNieuwenhze M."/>
            <person name="Brun Y."/>
            <person name="Cava F."/>
            <person name="Bulgheresi S."/>
            <person name="Veyrier F."/>
        </authorList>
    </citation>
    <scope>NUCLEOTIDE SEQUENCE</scope>
    <source>
        <strain evidence="2">1258/02</strain>
    </source>
</reference>
<sequence>MKIQTPLYITPHHSHTEATAAFGALKALHGAYPALRFGMVYHPPRWLVFRVHEQGQQAAPLPVPDLLSDGLADLTEGAA</sequence>
<dbReference type="KEGG" id="usu:LVJ78_07985"/>
<accession>A0AAE9KG82</accession>
<proteinExistence type="predicted"/>
<evidence type="ECO:0000313" key="1">
    <source>
        <dbReference type="EMBL" id="TCP07856.1"/>
    </source>
</evidence>
<reference evidence="1 3" key="1">
    <citation type="submission" date="2019-03" db="EMBL/GenBank/DDBJ databases">
        <title>Genomic Encyclopedia of Type Strains, Phase IV (KMG-IV): sequencing the most valuable type-strain genomes for metagenomic binning, comparative biology and taxonomic classification.</title>
        <authorList>
            <person name="Goeker M."/>
        </authorList>
    </citation>
    <scope>NUCLEOTIDE SEQUENCE [LARGE SCALE GENOMIC DNA]</scope>
    <source>
        <strain evidence="1 3">DSM 17474</strain>
    </source>
</reference>
<evidence type="ECO:0000313" key="4">
    <source>
        <dbReference type="Proteomes" id="UP000829756"/>
    </source>
</evidence>
<protein>
    <submittedName>
        <fullName evidence="2">Uncharacterized protein</fullName>
    </submittedName>
</protein>
<dbReference type="AlphaFoldDB" id="A0AAE9KG82"/>
<name>A0AAE9KG82_9NEIS</name>
<evidence type="ECO:0000313" key="3">
    <source>
        <dbReference type="Proteomes" id="UP000294721"/>
    </source>
</evidence>
<dbReference type="RefSeq" id="WP_132953303.1">
    <property type="nucleotide sequence ID" value="NZ_CALJUB010000171.1"/>
</dbReference>
<evidence type="ECO:0000313" key="2">
    <source>
        <dbReference type="EMBL" id="UOO78644.1"/>
    </source>
</evidence>
<dbReference type="Proteomes" id="UP000829756">
    <property type="component" value="Chromosome"/>
</dbReference>
<gene>
    <name evidence="1" type="ORF">EV680_10698</name>
    <name evidence="2" type="ORF">LVJ78_07985</name>
</gene>
<keyword evidence="3" id="KW-1185">Reference proteome</keyword>
<dbReference type="EMBL" id="SLXE01000006">
    <property type="protein sequence ID" value="TCP07856.1"/>
    <property type="molecule type" value="Genomic_DNA"/>
</dbReference>
<dbReference type="Proteomes" id="UP000294721">
    <property type="component" value="Unassembled WGS sequence"/>
</dbReference>
<dbReference type="EMBL" id="CP091507">
    <property type="protein sequence ID" value="UOO78644.1"/>
    <property type="molecule type" value="Genomic_DNA"/>
</dbReference>